<protein>
    <submittedName>
        <fullName evidence="7">Putative rna-binding protein</fullName>
    </submittedName>
</protein>
<feature type="compositionally biased region" description="Polar residues" evidence="5">
    <location>
        <begin position="388"/>
        <end position="414"/>
    </location>
</feature>
<feature type="repeat" description="Pumilio" evidence="3">
    <location>
        <begin position="824"/>
        <end position="859"/>
    </location>
</feature>
<feature type="repeat" description="Pumilio" evidence="3">
    <location>
        <begin position="788"/>
        <end position="823"/>
    </location>
</feature>
<feature type="compositionally biased region" description="Polar residues" evidence="5">
    <location>
        <begin position="36"/>
        <end position="47"/>
    </location>
</feature>
<feature type="region of interest" description="Disordered" evidence="5">
    <location>
        <begin position="436"/>
        <end position="499"/>
    </location>
</feature>
<evidence type="ECO:0000256" key="1">
    <source>
        <dbReference type="ARBA" id="ARBA00022737"/>
    </source>
</evidence>
<feature type="region of interest" description="Disordered" evidence="5">
    <location>
        <begin position="955"/>
        <end position="994"/>
    </location>
</feature>
<dbReference type="GO" id="GO:0003729">
    <property type="term" value="F:mRNA binding"/>
    <property type="evidence" value="ECO:0007669"/>
    <property type="project" value="TreeGrafter"/>
</dbReference>
<dbReference type="GO" id="GO:0005737">
    <property type="term" value="C:cytoplasm"/>
    <property type="evidence" value="ECO:0007669"/>
    <property type="project" value="TreeGrafter"/>
</dbReference>
<feature type="compositionally biased region" description="Low complexity" evidence="5">
    <location>
        <begin position="1012"/>
        <end position="1032"/>
    </location>
</feature>
<dbReference type="PROSITE" id="PS50303">
    <property type="entry name" value="PUM_HD"/>
    <property type="match status" value="1"/>
</dbReference>
<dbReference type="Pfam" id="PF00806">
    <property type="entry name" value="PUF"/>
    <property type="match status" value="8"/>
</dbReference>
<keyword evidence="4" id="KW-0175">Coiled coil</keyword>
<comment type="function">
    <text evidence="2">RNA-binding nucleolar protein required for pre-rRNA processing. Involved in production of 18S rRNA and assembly of small ribosomal subunit.</text>
</comment>
<feature type="compositionally biased region" description="Polar residues" evidence="5">
    <location>
        <begin position="1033"/>
        <end position="1063"/>
    </location>
</feature>
<feature type="repeat" description="Pumilio" evidence="3">
    <location>
        <begin position="896"/>
        <end position="933"/>
    </location>
</feature>
<dbReference type="Proteomes" id="UP000285405">
    <property type="component" value="Unassembled WGS sequence"/>
</dbReference>
<evidence type="ECO:0000256" key="2">
    <source>
        <dbReference type="ARBA" id="ARBA00024893"/>
    </source>
</evidence>
<dbReference type="InterPro" id="IPR033712">
    <property type="entry name" value="Pumilio_RNA-bd"/>
</dbReference>
<accession>A0A420I8N2</accession>
<feature type="repeat" description="Pumilio" evidence="3">
    <location>
        <begin position="715"/>
        <end position="751"/>
    </location>
</feature>
<evidence type="ECO:0000256" key="5">
    <source>
        <dbReference type="SAM" id="MobiDB-lite"/>
    </source>
</evidence>
<dbReference type="PANTHER" id="PTHR12537:SF13">
    <property type="entry name" value="PUMILIO HOMOLOGY DOMAIN FAMILY MEMBER 4"/>
    <property type="match status" value="1"/>
</dbReference>
<comment type="caution">
    <text evidence="7">The sequence shown here is derived from an EMBL/GenBank/DDBJ whole genome shotgun (WGS) entry which is preliminary data.</text>
</comment>
<dbReference type="EMBL" id="MCBR01011221">
    <property type="protein sequence ID" value="RKF66060.1"/>
    <property type="molecule type" value="Genomic_DNA"/>
</dbReference>
<feature type="region of interest" description="Disordered" evidence="5">
    <location>
        <begin position="267"/>
        <end position="288"/>
    </location>
</feature>
<feature type="repeat" description="Pumilio" evidence="3">
    <location>
        <begin position="643"/>
        <end position="678"/>
    </location>
</feature>
<feature type="repeat" description="Pumilio" evidence="3">
    <location>
        <begin position="679"/>
        <end position="714"/>
    </location>
</feature>
<name>A0A420I8N2_9PEZI</name>
<dbReference type="PANTHER" id="PTHR12537">
    <property type="entry name" value="RNA BINDING PROTEIN PUMILIO-RELATED"/>
    <property type="match status" value="1"/>
</dbReference>
<dbReference type="InterPro" id="IPR011989">
    <property type="entry name" value="ARM-like"/>
</dbReference>
<dbReference type="GO" id="GO:0010608">
    <property type="term" value="P:post-transcriptional regulation of gene expression"/>
    <property type="evidence" value="ECO:0007669"/>
    <property type="project" value="TreeGrafter"/>
</dbReference>
<reference evidence="7 8" key="1">
    <citation type="journal article" date="2018" name="BMC Genomics">
        <title>Comparative genome analyses reveal sequence features reflecting distinct modes of host-adaptation between dicot and monocot powdery mildew.</title>
        <authorList>
            <person name="Wu Y."/>
            <person name="Ma X."/>
            <person name="Pan Z."/>
            <person name="Kale S.D."/>
            <person name="Song Y."/>
            <person name="King H."/>
            <person name="Zhang Q."/>
            <person name="Presley C."/>
            <person name="Deng X."/>
            <person name="Wei C.I."/>
            <person name="Xiao S."/>
        </authorList>
    </citation>
    <scope>NUCLEOTIDE SEQUENCE [LARGE SCALE GENOMIC DNA]</scope>
    <source>
        <strain evidence="7">UCSC1</strain>
    </source>
</reference>
<dbReference type="AlphaFoldDB" id="A0A420I8N2"/>
<evidence type="ECO:0000259" key="6">
    <source>
        <dbReference type="PROSITE" id="PS50303"/>
    </source>
</evidence>
<evidence type="ECO:0000313" key="7">
    <source>
        <dbReference type="EMBL" id="RKF66060.1"/>
    </source>
</evidence>
<feature type="region of interest" description="Disordered" evidence="5">
    <location>
        <begin position="382"/>
        <end position="424"/>
    </location>
</feature>
<dbReference type="SUPFAM" id="SSF48371">
    <property type="entry name" value="ARM repeat"/>
    <property type="match status" value="1"/>
</dbReference>
<dbReference type="FunFam" id="1.25.10.10:FF:000237">
    <property type="entry name" value="Pumilio homolog 9"/>
    <property type="match status" value="1"/>
</dbReference>
<evidence type="ECO:0000313" key="8">
    <source>
        <dbReference type="Proteomes" id="UP000285405"/>
    </source>
</evidence>
<feature type="repeat" description="Pumilio" evidence="3">
    <location>
        <begin position="752"/>
        <end position="787"/>
    </location>
</feature>
<dbReference type="OrthoDB" id="668540at2759"/>
<feature type="compositionally biased region" description="Polar residues" evidence="5">
    <location>
        <begin position="182"/>
        <end position="192"/>
    </location>
</feature>
<dbReference type="SMART" id="SM00025">
    <property type="entry name" value="Pumilio"/>
    <property type="match status" value="8"/>
</dbReference>
<dbReference type="PROSITE" id="PS50302">
    <property type="entry name" value="PUM"/>
    <property type="match status" value="8"/>
</dbReference>
<feature type="compositionally biased region" description="Polar residues" evidence="5">
    <location>
        <begin position="479"/>
        <end position="496"/>
    </location>
</feature>
<feature type="region of interest" description="Disordered" evidence="5">
    <location>
        <begin position="179"/>
        <end position="215"/>
    </location>
</feature>
<evidence type="ECO:0000256" key="4">
    <source>
        <dbReference type="SAM" id="Coils"/>
    </source>
</evidence>
<dbReference type="CDD" id="cd07920">
    <property type="entry name" value="Pumilio"/>
    <property type="match status" value="1"/>
</dbReference>
<feature type="domain" description="PUM-HD" evidence="6">
    <location>
        <begin position="617"/>
        <end position="959"/>
    </location>
</feature>
<gene>
    <name evidence="7" type="ORF">GcC1_112001</name>
</gene>
<feature type="region of interest" description="Disordered" evidence="5">
    <location>
        <begin position="1012"/>
        <end position="1063"/>
    </location>
</feature>
<feature type="repeat" description="Pumilio" evidence="3">
    <location>
        <begin position="860"/>
        <end position="895"/>
    </location>
</feature>
<dbReference type="InterPro" id="IPR016024">
    <property type="entry name" value="ARM-type_fold"/>
</dbReference>
<feature type="compositionally biased region" description="Polar residues" evidence="5">
    <location>
        <begin position="548"/>
        <end position="570"/>
    </location>
</feature>
<keyword evidence="1" id="KW-0677">Repeat</keyword>
<feature type="region of interest" description="Disordered" evidence="5">
    <location>
        <begin position="535"/>
        <end position="570"/>
    </location>
</feature>
<feature type="compositionally biased region" description="Polar residues" evidence="5">
    <location>
        <begin position="441"/>
        <end position="472"/>
    </location>
</feature>
<dbReference type="Gene3D" id="1.25.10.10">
    <property type="entry name" value="Leucine-rich Repeat Variant"/>
    <property type="match status" value="1"/>
</dbReference>
<dbReference type="InterPro" id="IPR001313">
    <property type="entry name" value="Pumilio_RNA-bd_rpt"/>
</dbReference>
<feature type="region of interest" description="Disordered" evidence="5">
    <location>
        <begin position="1"/>
        <end position="47"/>
    </location>
</feature>
<organism evidence="7 8">
    <name type="scientific">Golovinomyces cichoracearum</name>
    <dbReference type="NCBI Taxonomy" id="62708"/>
    <lineage>
        <taxon>Eukaryota</taxon>
        <taxon>Fungi</taxon>
        <taxon>Dikarya</taxon>
        <taxon>Ascomycota</taxon>
        <taxon>Pezizomycotina</taxon>
        <taxon>Leotiomycetes</taxon>
        <taxon>Erysiphales</taxon>
        <taxon>Erysiphaceae</taxon>
        <taxon>Golovinomyces</taxon>
    </lineage>
</organism>
<feature type="coiled-coil region" evidence="4">
    <location>
        <begin position="138"/>
        <end position="179"/>
    </location>
</feature>
<evidence type="ECO:0000256" key="3">
    <source>
        <dbReference type="PROSITE-ProRule" id="PRU00317"/>
    </source>
</evidence>
<dbReference type="InterPro" id="IPR033133">
    <property type="entry name" value="PUM-HD"/>
</dbReference>
<proteinExistence type="predicted"/>
<sequence>MSFSKNTSEQIDDFHFRSQKSPRTDSSLIGMVSPPRTGTRQSQPLNFQDSRGNLMRRFTADSGCAPIIPPAIIQRNSQDVQEFGPSTYQKVQLVSTTIPRLFQLPISSLLGFMSFFVREEIQLQHDLNLTLVELSPDLEKKKLEYELLREQKRRFEADLQLLDLQQRRDEQELAQMQEDLGRSSNTNQGHQSEPTTPPEYNETPSGFPSAFSRPNRYSTSSLASLPGLFNTTGRSGSQITSPSGAIQSRLILDDSILSQPISDLRNTIDENDKAEAVRQDPTSHRSTNALNRYSMPVTKTRFGLREMALDQTNTARFLFGEEETPSTGLSDYLQVNATEENFPILVRREDYPSLLSTSSAALDLAFSQPPVSESNAWSIYTSRHRPSRSQQGVSLGTAQSSGPGSVSKQNTVESPATVRPTYRHSLDMKYRHGPDLKQESKSQVSSSANNQLVTPPKLQQSYSTNETPNIRNLSRGGPTANTGSGSHSQLFHNHNASLGRIPPGALNSILSRDLNSSDNVGLRESQNTGFPSIQSALHASAPPFGPALTQSMNQTPLAAPLSPNSQQSFSVQQPYHSMQMMMTGMHNMSLGPSGYASPNPYSFIGNQAFVSARPQQSSSRVAQNRRQNDGDVMNKFANVTLDSLSGEIYALCKDQHGCRFLQKKLEERNPDEIHKIWLETHQHVIEFMTDPFGNYLCQKLLEYCNDEERTILIENASHDLVRIALNQHGTRALQKMIEHISTQGQIETIINALRHQVVELIQDLNGNHVIQKCLNKLSPLDAQFIFDAVGQHCVDVGTHRHGCCVLQRCIDHTDGEQKAWLIRQISNNAYVLVQDPFGNYVVQYILDLNEPIFTEPLVSMFKGRVSQLSRQKFSSNVIEKCLRCAQEPTKNSLIDELLQPNELERLLRDSFANYVIQTALDYANPAMKSRLMEAIRPHLPAIRSTPYGRRIQAKFSGNEGRSDSSNGQVTPGEPAEPIQKPLRHSRGGSTVSSNGFMASVNGTYVNNFRVSGPGNNSISNRSPPSSGPFPSSDQLATSPISHQPNSHSYSLGPTGQTADNNWL</sequence>
<feature type="compositionally biased region" description="Basic and acidic residues" evidence="5">
    <location>
        <begin position="267"/>
        <end position="283"/>
    </location>
</feature>